<dbReference type="InterPro" id="IPR044946">
    <property type="entry name" value="Restrct_endonuc_typeI_TRD_sf"/>
</dbReference>
<sequence length="587" mass="67050">MKWPQGWREVLLSDVIESAQPGFAQRPGEEDEGSTPQIRTHNVSPDGRITLEGIKHVTVAEGDLERYRLISGDVVFNNTNSEEWVGKTAVFDQDAGVFVYSNHMTRIRVRRELLLPEFLATYLHFLWSAGYARNRAKRWVSQAAIDVPTLLKFKLPLPPLPEQQRIVEVLREADLRRFQDAADRAEKLRQALVASALSRKLTPTWRKNDESQKWRELLLSEVIESVQPGFAQRPGEEDEGSTPQIRTHNVTPEGRISLHGIKHVRVAEGDFERYRLLPGDVIFNNTNSEEWVGKTAIFDQIDGVFVYSNHMTRIRVRQNLLLPEFLATYLHFLWAAGYARNRAKRWVSQAAIDVPTLMKFKVLLPPLAEQQHIVDLLRQVDGRVFADAIDQGTRLQSALITEALSGRLTAAWREQHAQALTEAARERDTRLGVPAPKVTVQFTEHAPAERRTDLARPRRQALIEQLSSFQHEVWNTLRFEWRGAVLADDPAAFEEFCTSPQTAWRLEGFAAGREEVRRALEQLAAMGLIRKMSLPRLDPNTGRTEYLTAFRPLREAEDGTRAEEDTALADAERLARELERRRAPEAH</sequence>
<dbReference type="Proteomes" id="UP000252174">
    <property type="component" value="Unassembled WGS sequence"/>
</dbReference>
<reference evidence="6 7" key="1">
    <citation type="submission" date="2018-07" db="EMBL/GenBank/DDBJ databases">
        <title>Genomic Encyclopedia of Type Strains, Phase IV (KMG-IV): sequencing the most valuable type-strain genomes for metagenomic binning, comparative biology and taxonomic classification.</title>
        <authorList>
            <person name="Goeker M."/>
        </authorList>
    </citation>
    <scope>NUCLEOTIDE SEQUENCE [LARGE SCALE GENOMIC DNA]</scope>
    <source>
        <strain evidence="6 7">DSM 100911</strain>
    </source>
</reference>
<feature type="compositionally biased region" description="Polar residues" evidence="4">
    <location>
        <begin position="34"/>
        <end position="43"/>
    </location>
</feature>
<feature type="region of interest" description="Disordered" evidence="4">
    <location>
        <begin position="21"/>
        <end position="45"/>
    </location>
</feature>
<keyword evidence="3" id="KW-0238">DNA-binding</keyword>
<dbReference type="AlphaFoldDB" id="A0A369AG15"/>
<dbReference type="PANTHER" id="PTHR43140">
    <property type="entry name" value="TYPE-1 RESTRICTION ENZYME ECOKI SPECIFICITY PROTEIN"/>
    <property type="match status" value="1"/>
</dbReference>
<evidence type="ECO:0000256" key="4">
    <source>
        <dbReference type="SAM" id="MobiDB-lite"/>
    </source>
</evidence>
<dbReference type="Pfam" id="PF01420">
    <property type="entry name" value="Methylase_S"/>
    <property type="match status" value="2"/>
</dbReference>
<evidence type="ECO:0000256" key="1">
    <source>
        <dbReference type="ARBA" id="ARBA00010923"/>
    </source>
</evidence>
<proteinExistence type="inferred from homology"/>
<dbReference type="InterPro" id="IPR000055">
    <property type="entry name" value="Restrct_endonuc_typeI_TRD"/>
</dbReference>
<evidence type="ECO:0000256" key="2">
    <source>
        <dbReference type="ARBA" id="ARBA00022747"/>
    </source>
</evidence>
<dbReference type="GO" id="GO:0003677">
    <property type="term" value="F:DNA binding"/>
    <property type="evidence" value="ECO:0007669"/>
    <property type="project" value="UniProtKB-KW"/>
</dbReference>
<feature type="domain" description="Type I restriction modification DNA specificity" evidence="5">
    <location>
        <begin position="4"/>
        <end position="172"/>
    </location>
</feature>
<comment type="similarity">
    <text evidence="1">Belongs to the type-I restriction system S methylase family.</text>
</comment>
<dbReference type="CDD" id="cd17526">
    <property type="entry name" value="RMtype1_S_Cje2232P-TRD2-CR2_like"/>
    <property type="match status" value="1"/>
</dbReference>
<dbReference type="EMBL" id="QPJU01000009">
    <property type="protein sequence ID" value="RCX08279.1"/>
    <property type="molecule type" value="Genomic_DNA"/>
</dbReference>
<evidence type="ECO:0000256" key="3">
    <source>
        <dbReference type="ARBA" id="ARBA00023125"/>
    </source>
</evidence>
<dbReference type="PANTHER" id="PTHR43140:SF1">
    <property type="entry name" value="TYPE I RESTRICTION ENZYME ECOKI SPECIFICITY SUBUNIT"/>
    <property type="match status" value="1"/>
</dbReference>
<feature type="region of interest" description="Disordered" evidence="4">
    <location>
        <begin position="229"/>
        <end position="248"/>
    </location>
</feature>
<dbReference type="GO" id="GO:0009307">
    <property type="term" value="P:DNA restriction-modification system"/>
    <property type="evidence" value="ECO:0007669"/>
    <property type="project" value="UniProtKB-KW"/>
</dbReference>
<dbReference type="SUPFAM" id="SSF116734">
    <property type="entry name" value="DNA methylase specificity domain"/>
    <property type="match status" value="2"/>
</dbReference>
<evidence type="ECO:0000313" key="6">
    <source>
        <dbReference type="EMBL" id="RCX08279.1"/>
    </source>
</evidence>
<protein>
    <submittedName>
        <fullName evidence="6">Type I restriction enzyme S subunit</fullName>
    </submittedName>
</protein>
<name>A0A369AG15_9BURK</name>
<dbReference type="OrthoDB" id="5298944at2"/>
<feature type="domain" description="Type I restriction modification DNA specificity" evidence="5">
    <location>
        <begin position="235"/>
        <end position="382"/>
    </location>
</feature>
<organism evidence="6 7">
    <name type="scientific">Extensimonas vulgaris</name>
    <dbReference type="NCBI Taxonomy" id="1031594"/>
    <lineage>
        <taxon>Bacteria</taxon>
        <taxon>Pseudomonadati</taxon>
        <taxon>Pseudomonadota</taxon>
        <taxon>Betaproteobacteria</taxon>
        <taxon>Burkholderiales</taxon>
        <taxon>Comamonadaceae</taxon>
        <taxon>Extensimonas</taxon>
    </lineage>
</organism>
<evidence type="ECO:0000259" key="5">
    <source>
        <dbReference type="Pfam" id="PF01420"/>
    </source>
</evidence>
<evidence type="ECO:0000313" key="7">
    <source>
        <dbReference type="Proteomes" id="UP000252174"/>
    </source>
</evidence>
<keyword evidence="7" id="KW-1185">Reference proteome</keyword>
<keyword evidence="2" id="KW-0680">Restriction system</keyword>
<comment type="caution">
    <text evidence="6">The sequence shown here is derived from an EMBL/GenBank/DDBJ whole genome shotgun (WGS) entry which is preliminary data.</text>
</comment>
<dbReference type="InterPro" id="IPR051212">
    <property type="entry name" value="Type-I_RE_S_subunit"/>
</dbReference>
<dbReference type="Gene3D" id="3.90.220.20">
    <property type="entry name" value="DNA methylase specificity domains"/>
    <property type="match status" value="2"/>
</dbReference>
<accession>A0A369AG15</accession>
<dbReference type="RefSeq" id="WP_114484016.1">
    <property type="nucleotide sequence ID" value="NZ_QPJU01000009.1"/>
</dbReference>
<gene>
    <name evidence="6" type="ORF">DFR45_109100</name>
</gene>